<reference evidence="4 5" key="1">
    <citation type="journal article" date="2018" name="Nat. Ecol. Evol.">
        <title>Shark genomes provide insights into elasmobranch evolution and the origin of vertebrates.</title>
        <authorList>
            <person name="Hara Y"/>
            <person name="Yamaguchi K"/>
            <person name="Onimaru K"/>
            <person name="Kadota M"/>
            <person name="Koyanagi M"/>
            <person name="Keeley SD"/>
            <person name="Tatsumi K"/>
            <person name="Tanaka K"/>
            <person name="Motone F"/>
            <person name="Kageyama Y"/>
            <person name="Nozu R"/>
            <person name="Adachi N"/>
            <person name="Nishimura O"/>
            <person name="Nakagawa R"/>
            <person name="Tanegashima C"/>
            <person name="Kiyatake I"/>
            <person name="Matsumoto R"/>
            <person name="Murakumo K"/>
            <person name="Nishida K"/>
            <person name="Terakita A"/>
            <person name="Kuratani S"/>
            <person name="Sato K"/>
            <person name="Hyodo S Kuraku.S."/>
        </authorList>
    </citation>
    <scope>NUCLEOTIDE SEQUENCE [LARGE SCALE GENOMIC DNA]</scope>
</reference>
<dbReference type="Proteomes" id="UP000287033">
    <property type="component" value="Unassembled WGS sequence"/>
</dbReference>
<evidence type="ECO:0000259" key="3">
    <source>
        <dbReference type="Pfam" id="PF13908"/>
    </source>
</evidence>
<feature type="signal peptide" evidence="2">
    <location>
        <begin position="1"/>
        <end position="22"/>
    </location>
</feature>
<gene>
    <name evidence="4" type="ORF">chiPu_0012292</name>
</gene>
<evidence type="ECO:0000313" key="5">
    <source>
        <dbReference type="Proteomes" id="UP000287033"/>
    </source>
</evidence>
<evidence type="ECO:0000256" key="1">
    <source>
        <dbReference type="SAM" id="Phobius"/>
    </source>
</evidence>
<name>A0A401STV0_CHIPU</name>
<proteinExistence type="predicted"/>
<dbReference type="OrthoDB" id="9899282at2759"/>
<keyword evidence="5" id="KW-1185">Reference proteome</keyword>
<feature type="chain" id="PRO_5019043036" description="Shisa N-terminal domain-containing protein" evidence="2">
    <location>
        <begin position="23"/>
        <end position="150"/>
    </location>
</feature>
<dbReference type="STRING" id="137246.A0A401STV0"/>
<dbReference type="AlphaFoldDB" id="A0A401STV0"/>
<dbReference type="EMBL" id="BEZZ01000547">
    <property type="protein sequence ID" value="GCC33821.1"/>
    <property type="molecule type" value="Genomic_DNA"/>
</dbReference>
<feature type="transmembrane region" description="Helical" evidence="1">
    <location>
        <begin position="89"/>
        <end position="110"/>
    </location>
</feature>
<keyword evidence="1" id="KW-0812">Transmembrane</keyword>
<organism evidence="4 5">
    <name type="scientific">Chiloscyllium punctatum</name>
    <name type="common">Brownbanded bambooshark</name>
    <name type="synonym">Hemiscyllium punctatum</name>
    <dbReference type="NCBI Taxonomy" id="137246"/>
    <lineage>
        <taxon>Eukaryota</taxon>
        <taxon>Metazoa</taxon>
        <taxon>Chordata</taxon>
        <taxon>Craniata</taxon>
        <taxon>Vertebrata</taxon>
        <taxon>Chondrichthyes</taxon>
        <taxon>Elasmobranchii</taxon>
        <taxon>Galeomorphii</taxon>
        <taxon>Galeoidea</taxon>
        <taxon>Orectolobiformes</taxon>
        <taxon>Hemiscylliidae</taxon>
        <taxon>Chiloscyllium</taxon>
    </lineage>
</organism>
<keyword evidence="1" id="KW-1133">Transmembrane helix</keyword>
<keyword evidence="2" id="KW-0732">Signal</keyword>
<dbReference type="Pfam" id="PF13908">
    <property type="entry name" value="Shisa_N"/>
    <property type="match status" value="1"/>
</dbReference>
<evidence type="ECO:0000313" key="4">
    <source>
        <dbReference type="EMBL" id="GCC33821.1"/>
    </source>
</evidence>
<comment type="caution">
    <text evidence="4">The sequence shown here is derived from an EMBL/GenBank/DDBJ whole genome shotgun (WGS) entry which is preliminary data.</text>
</comment>
<dbReference type="OMA" id="LCEGYAG"/>
<keyword evidence="1" id="KW-0472">Membrane</keyword>
<protein>
    <recommendedName>
        <fullName evidence="3">Shisa N-terminal domain-containing protein</fullName>
    </recommendedName>
</protein>
<sequence>MSRFCQLLTSLLLCELLGTVSASKYRICEPYLDTAKKYHSGFYCPRLNEDQGQTHCCRQSNQTLKYCCNETEFQSTMKMNKSAQTRSSVNYGSMAVVFVYSLCVVALLLTDLLHYYTLNRDNLWWFQPLQCLCGCCNGDHKKTRSDTTQR</sequence>
<feature type="domain" description="Shisa N-terminal" evidence="3">
    <location>
        <begin position="28"/>
        <end position="75"/>
    </location>
</feature>
<accession>A0A401STV0</accession>
<evidence type="ECO:0000256" key="2">
    <source>
        <dbReference type="SAM" id="SignalP"/>
    </source>
</evidence>
<dbReference type="InterPro" id="IPR053891">
    <property type="entry name" value="Shisa_N"/>
</dbReference>